<proteinExistence type="predicted"/>
<accession>A0A9W5TBP1</accession>
<name>A0A9W5TBP1_BABOV</name>
<sequence length="968" mass="111121">MFTWAKDARPNPSRFLRLRLPFEFRQFFELFPRLRVIRFAWNLVTNEVVFSICSGLAICLILYYELCYVSLVCPYFTGDELSPYLNRFRSVGKTYRPTFYMFSARFQWYYLDLFCKLNRCYNYLLHVISGADTSFKTRLLRVFRACIRKVLESFLFRRLFRGQAKVSIREFLEGNNGALVVLDYYLPKWMGCFCPQCGKFRQEPTSRNKDGTFHLNKQPRIIHTNEADIRARMATVSSVNKTSDKRQLVGRKRGEPPLEKRTQGIKDILSIANIECSRSCDPNDLMEEHSPRVPHPTNTPESKFLNSDPLPRKILRGVIAIVGDINVSYSICNQDFNCQCGKPEPEPTKPKCKGCATSMYNDANGLNTDAPSMPTVRYLINDALELGFACVHIHLNVNMGIASEGFPTWTGLRCFPLSLYSDVLIDLDNGLKRISDRYPNLPLSCVGVGYGSNVLMEYLSLGSAKKPVSTTFDPSSSLRKGIQRRSILTKRGVWLNVEESNDSYTSSDTESDVSPKQNNLVKDYITEVLTDTEMSINSKTARLIKSTTGRTPGIAKQIVQIKKPEPPKPTNINDPNYEPFMYLHKVIRDIDLSRSGGYGRLRTSMGGIIVSPKDGHFHVVEEADECTYETSVVYPPQQPSEVVFDTKRISAVVCINLNLCGTSNVLYKSTQFRDVSRSSVYVRYCNRVFRQQLLALFREVHCHRRGESLRQECHSYNCCHYARSVSKRPALRRFLHSLRHRADGFVGSLNNETLEQLILNIHREYRHSYRQMRRRNLEEHVNYNRGIFKRFGARGSTDFKLCALMTLRYVYSNVGHDGRNRIETVSGDPTYTLVNNRVNSNLRLGRAHFQSGIRRVINHGNLNSQDARLCRYLSELINREYTNNVVNIRRHYTSITVPTLLLSSFDNSLFTKEDVDIFDVVKNPNIVHYVSNSGGYSTFLSGIYPAPWFSVPILEFLEEMVTRRALIP</sequence>
<keyword evidence="1" id="KW-1133">Transmembrane helix</keyword>
<dbReference type="AlphaFoldDB" id="A0A9W5TBP1"/>
<keyword evidence="3" id="KW-1185">Reference proteome</keyword>
<evidence type="ECO:0000256" key="1">
    <source>
        <dbReference type="SAM" id="Phobius"/>
    </source>
</evidence>
<dbReference type="PANTHER" id="PTHR10794">
    <property type="entry name" value="ABHYDROLASE DOMAIN-CONTAINING PROTEIN"/>
    <property type="match status" value="1"/>
</dbReference>
<keyword evidence="1" id="KW-0812">Transmembrane</keyword>
<dbReference type="InterPro" id="IPR050960">
    <property type="entry name" value="AB_hydrolase_4_sf"/>
</dbReference>
<evidence type="ECO:0000313" key="2">
    <source>
        <dbReference type="EMBL" id="GFE53507.1"/>
    </source>
</evidence>
<organism evidence="2 3">
    <name type="scientific">Babesia ovis</name>
    <dbReference type="NCBI Taxonomy" id="5869"/>
    <lineage>
        <taxon>Eukaryota</taxon>
        <taxon>Sar</taxon>
        <taxon>Alveolata</taxon>
        <taxon>Apicomplexa</taxon>
        <taxon>Aconoidasida</taxon>
        <taxon>Piroplasmida</taxon>
        <taxon>Babesiidae</taxon>
        <taxon>Babesia</taxon>
    </lineage>
</organism>
<keyword evidence="2" id="KW-0378">Hydrolase</keyword>
<comment type="caution">
    <text evidence="2">The sequence shown here is derived from an EMBL/GenBank/DDBJ whole genome shotgun (WGS) entry which is preliminary data.</text>
</comment>
<dbReference type="PANTHER" id="PTHR10794:SF63">
    <property type="entry name" value="ALPHA_BETA HYDROLASE 1, ISOFORM A"/>
    <property type="match status" value="1"/>
</dbReference>
<dbReference type="GO" id="GO:0047372">
    <property type="term" value="F:monoacylglycerol lipase activity"/>
    <property type="evidence" value="ECO:0007669"/>
    <property type="project" value="TreeGrafter"/>
</dbReference>
<feature type="transmembrane region" description="Helical" evidence="1">
    <location>
        <begin position="39"/>
        <end position="64"/>
    </location>
</feature>
<dbReference type="GO" id="GO:0034338">
    <property type="term" value="F:short-chain carboxylesterase activity"/>
    <property type="evidence" value="ECO:0007669"/>
    <property type="project" value="TreeGrafter"/>
</dbReference>
<protein>
    <submittedName>
        <fullName evidence="2">Alpha beta fold hydrolase, putative</fullName>
    </submittedName>
</protein>
<dbReference type="OrthoDB" id="5954035at2759"/>
<reference evidence="2" key="1">
    <citation type="submission" date="2019-12" db="EMBL/GenBank/DDBJ databases">
        <title>Genome sequence of Babesia ovis.</title>
        <authorList>
            <person name="Yamagishi J."/>
            <person name="Sevinc F."/>
            <person name="Xuan X."/>
        </authorList>
    </citation>
    <scope>NUCLEOTIDE SEQUENCE</scope>
    <source>
        <strain evidence="2">Selcuk</strain>
    </source>
</reference>
<keyword evidence="1" id="KW-0472">Membrane</keyword>
<dbReference type="Proteomes" id="UP001057455">
    <property type="component" value="Unassembled WGS sequence"/>
</dbReference>
<evidence type="ECO:0000313" key="3">
    <source>
        <dbReference type="Proteomes" id="UP001057455"/>
    </source>
</evidence>
<dbReference type="EMBL" id="BLIY01000006">
    <property type="protein sequence ID" value="GFE53507.1"/>
    <property type="molecule type" value="Genomic_DNA"/>
</dbReference>
<gene>
    <name evidence="2" type="ORF">BaOVIS_009110</name>
</gene>